<evidence type="ECO:0000256" key="2">
    <source>
        <dbReference type="SAM" id="MobiDB-lite"/>
    </source>
</evidence>
<name>A0A8S4B8N3_9TELE</name>
<keyword evidence="1" id="KW-0539">Nucleus</keyword>
<comment type="caution">
    <text evidence="4">The sequence shown here is derived from an EMBL/GenBank/DDBJ whole genome shotgun (WGS) entry which is preliminary data.</text>
</comment>
<evidence type="ECO:0000259" key="3">
    <source>
        <dbReference type="PROSITE" id="PS51156"/>
    </source>
</evidence>
<dbReference type="InterPro" id="IPR031667">
    <property type="entry name" value="RDD1"/>
</dbReference>
<protein>
    <submittedName>
        <fullName evidence="4">(Atlantic silverside) hypothetical protein</fullName>
    </submittedName>
</protein>
<dbReference type="AlphaFoldDB" id="A0A8S4B8N3"/>
<feature type="compositionally biased region" description="Low complexity" evidence="2">
    <location>
        <begin position="1"/>
        <end position="16"/>
    </location>
</feature>
<proteinExistence type="predicted"/>
<feature type="domain" description="ELM2" evidence="3">
    <location>
        <begin position="55"/>
        <end position="158"/>
    </location>
</feature>
<organism evidence="4 5">
    <name type="scientific">Menidia menidia</name>
    <name type="common">Atlantic silverside</name>
    <dbReference type="NCBI Taxonomy" id="238744"/>
    <lineage>
        <taxon>Eukaryota</taxon>
        <taxon>Metazoa</taxon>
        <taxon>Chordata</taxon>
        <taxon>Craniata</taxon>
        <taxon>Vertebrata</taxon>
        <taxon>Euteleostomi</taxon>
        <taxon>Actinopterygii</taxon>
        <taxon>Neopterygii</taxon>
        <taxon>Teleostei</taxon>
        <taxon>Neoteleostei</taxon>
        <taxon>Acanthomorphata</taxon>
        <taxon>Ovalentaria</taxon>
        <taxon>Atherinomorphae</taxon>
        <taxon>Atheriniformes</taxon>
        <taxon>Atherinopsidae</taxon>
        <taxon>Menidiinae</taxon>
        <taxon>Menidia</taxon>
    </lineage>
</organism>
<dbReference type="EMBL" id="CAJRST010015557">
    <property type="protein sequence ID" value="CAG5932314.1"/>
    <property type="molecule type" value="Genomic_DNA"/>
</dbReference>
<feature type="compositionally biased region" description="Basic and acidic residues" evidence="2">
    <location>
        <begin position="279"/>
        <end position="289"/>
    </location>
</feature>
<dbReference type="InterPro" id="IPR000949">
    <property type="entry name" value="ELM2_dom"/>
</dbReference>
<dbReference type="Proteomes" id="UP000677803">
    <property type="component" value="Unassembled WGS sequence"/>
</dbReference>
<keyword evidence="5" id="KW-1185">Reference proteome</keyword>
<dbReference type="OrthoDB" id="10258692at2759"/>
<reference evidence="4" key="1">
    <citation type="submission" date="2021-05" db="EMBL/GenBank/DDBJ databases">
        <authorList>
            <person name="Tigano A."/>
        </authorList>
    </citation>
    <scope>NUCLEOTIDE SEQUENCE</scope>
</reference>
<dbReference type="Pfam" id="PF15828">
    <property type="entry name" value="RDD1"/>
    <property type="match status" value="1"/>
</dbReference>
<dbReference type="PANTHER" id="PTHR14680:SF1">
    <property type="entry name" value="REQUIRED FOR DRUG-INDUCED DEATH PROTEIN 1"/>
    <property type="match status" value="1"/>
</dbReference>
<evidence type="ECO:0000313" key="4">
    <source>
        <dbReference type="EMBL" id="CAG5932314.1"/>
    </source>
</evidence>
<dbReference type="SMART" id="SM01189">
    <property type="entry name" value="ELM2"/>
    <property type="match status" value="1"/>
</dbReference>
<dbReference type="Pfam" id="PF01448">
    <property type="entry name" value="ELM2"/>
    <property type="match status" value="1"/>
</dbReference>
<evidence type="ECO:0000313" key="5">
    <source>
        <dbReference type="Proteomes" id="UP000677803"/>
    </source>
</evidence>
<evidence type="ECO:0000256" key="1">
    <source>
        <dbReference type="ARBA" id="ARBA00023242"/>
    </source>
</evidence>
<dbReference type="PANTHER" id="PTHR14680">
    <property type="entry name" value="SI:DKEY-126G1.9-RELATED"/>
    <property type="match status" value="1"/>
</dbReference>
<sequence length="351" mass="38412">MVMPVSVPVPTRRVSPGQAQGGGQQKTPRRHALYQSLMHEAGRGDGGHYTPPPMLRINLGRRFQAEVPPLRARNAAHASSHNATLLWTPWDKLEGPGGQQRGTEAHTEAGLSPVEALLMMAKSSVLLGGGSSPEYVLQVLSESRGDFLKTVEKLLTAPRPSSLSRTGQTSPVLSDSGSFCLPRAASDSLCPAGLSWSPVEKRLLLKSLQLHHKDFSSIQRAVLLRGGVWRSRGESAGMGAEEQEEGGAAGRKPQKTSKEVYFCVLPDKYQPLIEEEERDESREEREKRREEKRRKRKTRFKKYRKNVGGALRLGWRCLLTGLQSMASTYSTPLSAVATVATQAQRAAGSKA</sequence>
<accession>A0A8S4B8N3</accession>
<feature type="region of interest" description="Disordered" evidence="2">
    <location>
        <begin position="1"/>
        <end position="29"/>
    </location>
</feature>
<gene>
    <name evidence="4" type="ORF">MMEN_LOCUS13329</name>
</gene>
<dbReference type="PROSITE" id="PS51156">
    <property type="entry name" value="ELM2"/>
    <property type="match status" value="1"/>
</dbReference>
<feature type="region of interest" description="Disordered" evidence="2">
    <location>
        <begin position="275"/>
        <end position="297"/>
    </location>
</feature>